<evidence type="ECO:0000313" key="1">
    <source>
        <dbReference type="EMBL" id="RPE13249.1"/>
    </source>
</evidence>
<proteinExistence type="predicted"/>
<reference evidence="1 2" key="1">
    <citation type="submission" date="2018-11" db="EMBL/GenBank/DDBJ databases">
        <title>Chitinophaga lutea sp.nov., isolate from arsenic contaminated soil.</title>
        <authorList>
            <person name="Zong Y."/>
        </authorList>
    </citation>
    <scope>NUCLEOTIDE SEQUENCE [LARGE SCALE GENOMIC DNA]</scope>
    <source>
        <strain evidence="1 2">ZY74</strain>
    </source>
</reference>
<dbReference type="Proteomes" id="UP000278351">
    <property type="component" value="Unassembled WGS sequence"/>
</dbReference>
<dbReference type="AlphaFoldDB" id="A0A3N4Q215"/>
<dbReference type="RefSeq" id="WP_123845768.1">
    <property type="nucleotide sequence ID" value="NZ_RPDH01000001.1"/>
</dbReference>
<accession>A0A3N4Q215</accession>
<dbReference type="EMBL" id="RPDH01000001">
    <property type="protein sequence ID" value="RPE13249.1"/>
    <property type="molecule type" value="Genomic_DNA"/>
</dbReference>
<name>A0A3N4Q215_9BACT</name>
<evidence type="ECO:0000313" key="2">
    <source>
        <dbReference type="Proteomes" id="UP000278351"/>
    </source>
</evidence>
<sequence>MMDYTTTTEEGYSLLSFRIRPARAKKRAVKTGREKQLRKLDRESTELWRQQRDLGFVALDPPLMRGWKRTFVLREDVAWSRYADFYRQVLEKINTVQTHHDRKFLVKKRMKGRKKQVPRKQHLRTFSAMAFKRMELTGWELRKFHTVEHWNGHTKRFETEYVFSDAWCFQLRPNMIHRVRRESVLLEQRMKEIDNYLDGYALRGTLSRLRGRSYTWRHHTKRDVPRLRRTPVQWRELEEGDT</sequence>
<gene>
    <name evidence="1" type="ORF">EGT74_06890</name>
</gene>
<dbReference type="OrthoDB" id="670236at2"/>
<keyword evidence="2" id="KW-1185">Reference proteome</keyword>
<comment type="caution">
    <text evidence="1">The sequence shown here is derived from an EMBL/GenBank/DDBJ whole genome shotgun (WGS) entry which is preliminary data.</text>
</comment>
<organism evidence="1 2">
    <name type="scientific">Chitinophaga lutea</name>
    <dbReference type="NCBI Taxonomy" id="2488634"/>
    <lineage>
        <taxon>Bacteria</taxon>
        <taxon>Pseudomonadati</taxon>
        <taxon>Bacteroidota</taxon>
        <taxon>Chitinophagia</taxon>
        <taxon>Chitinophagales</taxon>
        <taxon>Chitinophagaceae</taxon>
        <taxon>Chitinophaga</taxon>
    </lineage>
</organism>
<protein>
    <submittedName>
        <fullName evidence="1">Uncharacterized protein</fullName>
    </submittedName>
</protein>